<dbReference type="EMBL" id="HACM01002863">
    <property type="protein sequence ID" value="CRZ03305.1"/>
    <property type="molecule type" value="Transcribed_RNA"/>
</dbReference>
<dbReference type="AlphaFoldDB" id="A0A0H5QMF3"/>
<reference evidence="1" key="1">
    <citation type="submission" date="2015-04" db="EMBL/GenBank/DDBJ databases">
        <title>The genome sequence of the plant pathogenic Rhizarian Plasmodiophora brassicae reveals insights in its biotrophic life cycle and the origin of chitin synthesis.</title>
        <authorList>
            <person name="Schwelm A."/>
            <person name="Fogelqvist J."/>
            <person name="Knaust A."/>
            <person name="Julke S."/>
            <person name="Lilja T."/>
            <person name="Dhandapani V."/>
            <person name="Bonilla-Rosso G."/>
            <person name="Karlsson M."/>
            <person name="Shevchenko A."/>
            <person name="Choi S.R."/>
            <person name="Kim H.G."/>
            <person name="Park J.Y."/>
            <person name="Lim Y.P."/>
            <person name="Ludwig-Muller J."/>
            <person name="Dixelius C."/>
        </authorList>
    </citation>
    <scope>NUCLEOTIDE SEQUENCE</scope>
    <source>
        <tissue evidence="1">Potato root galls</tissue>
    </source>
</reference>
<accession>A0A0H5QMF3</accession>
<name>A0A0H5QMF3_9EUKA</name>
<sequence>FFAYTQVYLLRIHSGVSSSHTLFIKLIDYMLVIPFRFSMSDYNESHLNGDRASFQLWKSKLLMTFDSRGLEHYVTEDITISSGNDIIDRLQSTEDNRLAKRQEYHLLMPF</sequence>
<organism evidence="1">
    <name type="scientific">Spongospora subterranea</name>
    <dbReference type="NCBI Taxonomy" id="70186"/>
    <lineage>
        <taxon>Eukaryota</taxon>
        <taxon>Sar</taxon>
        <taxon>Rhizaria</taxon>
        <taxon>Endomyxa</taxon>
        <taxon>Phytomyxea</taxon>
        <taxon>Plasmodiophorida</taxon>
        <taxon>Plasmodiophoridae</taxon>
        <taxon>Spongospora</taxon>
    </lineage>
</organism>
<proteinExistence type="predicted"/>
<evidence type="ECO:0000313" key="1">
    <source>
        <dbReference type="EMBL" id="CRZ03305.1"/>
    </source>
</evidence>
<protein>
    <submittedName>
        <fullName evidence="1">Uncharacterized protein</fullName>
    </submittedName>
</protein>
<feature type="non-terminal residue" evidence="1">
    <location>
        <position position="1"/>
    </location>
</feature>